<gene>
    <name evidence="2" type="ORF">SIL82_06490</name>
</gene>
<evidence type="ECO:0000256" key="1">
    <source>
        <dbReference type="SAM" id="MobiDB-lite"/>
    </source>
</evidence>
<protein>
    <submittedName>
        <fullName evidence="2">Uncharacterized protein</fullName>
    </submittedName>
</protein>
<evidence type="ECO:0000313" key="2">
    <source>
        <dbReference type="EMBL" id="MDX5983902.1"/>
    </source>
</evidence>
<dbReference type="RefSeq" id="WP_169313324.1">
    <property type="nucleotide sequence ID" value="NZ_JAWXXV010000001.1"/>
</dbReference>
<sequence length="169" mass="19261">MLNAGSPEWAIWHVKAIGLPRLIDDLDRLEKTGYPESKCKVVKGALSQVIKVTEEATESYWRPCVSSDLQKYKDIYEKWNDRGEGVDLVDRAHRRKCISDMREVRKRMSNSLKKERQKREDSAQGEFGTDADKTVAVGIYAEFAKIVETHPDTFPGLKAAVTRFKSLSI</sequence>
<evidence type="ECO:0000313" key="3">
    <source>
        <dbReference type="Proteomes" id="UP001279660"/>
    </source>
</evidence>
<accession>A0ABU4PL94</accession>
<dbReference type="EMBL" id="JAWXXV010000001">
    <property type="protein sequence ID" value="MDX5983902.1"/>
    <property type="molecule type" value="Genomic_DNA"/>
</dbReference>
<feature type="region of interest" description="Disordered" evidence="1">
    <location>
        <begin position="107"/>
        <end position="127"/>
    </location>
</feature>
<feature type="compositionally biased region" description="Basic and acidic residues" evidence="1">
    <location>
        <begin position="112"/>
        <end position="122"/>
    </location>
</feature>
<name>A0ABU4PL94_9SPHN</name>
<dbReference type="Proteomes" id="UP001279660">
    <property type="component" value="Unassembled WGS sequence"/>
</dbReference>
<keyword evidence="3" id="KW-1185">Reference proteome</keyword>
<organism evidence="2 3">
    <name type="scientific">Sphingomonas echinoides</name>
    <dbReference type="NCBI Taxonomy" id="59803"/>
    <lineage>
        <taxon>Bacteria</taxon>
        <taxon>Pseudomonadati</taxon>
        <taxon>Pseudomonadota</taxon>
        <taxon>Alphaproteobacteria</taxon>
        <taxon>Sphingomonadales</taxon>
        <taxon>Sphingomonadaceae</taxon>
        <taxon>Sphingomonas</taxon>
    </lineage>
</organism>
<comment type="caution">
    <text evidence="2">The sequence shown here is derived from an EMBL/GenBank/DDBJ whole genome shotgun (WGS) entry which is preliminary data.</text>
</comment>
<proteinExistence type="predicted"/>
<reference evidence="2 3" key="1">
    <citation type="submission" date="2023-11" db="EMBL/GenBank/DDBJ databases">
        <title>MicrobeMod: A computational toolkit for identifying prokaryotic methylation and restriction-modification with nanopore sequencing.</title>
        <authorList>
            <person name="Crits-Christoph A."/>
            <person name="Kang S.C."/>
            <person name="Lee H."/>
            <person name="Ostrov N."/>
        </authorList>
    </citation>
    <scope>NUCLEOTIDE SEQUENCE [LARGE SCALE GENOMIC DNA]</scope>
    <source>
        <strain evidence="2 3">ATCC 14820</strain>
    </source>
</reference>